<feature type="binding site" evidence="8">
    <location>
        <begin position="185"/>
        <end position="188"/>
    </location>
    <ligand>
        <name>ATP</name>
        <dbReference type="ChEBI" id="CHEBI:30616"/>
    </ligand>
</feature>
<dbReference type="CDD" id="cd00560">
    <property type="entry name" value="PanC"/>
    <property type="match status" value="1"/>
</dbReference>
<dbReference type="FunFam" id="3.30.1300.10:FF:000001">
    <property type="entry name" value="Pantothenate synthetase"/>
    <property type="match status" value="1"/>
</dbReference>
<feature type="binding site" evidence="8">
    <location>
        <begin position="148"/>
        <end position="151"/>
    </location>
    <ligand>
        <name>ATP</name>
        <dbReference type="ChEBI" id="CHEBI:30616"/>
    </ligand>
</feature>
<protein>
    <recommendedName>
        <fullName evidence="8">Pantothenate synthetase</fullName>
        <shortName evidence="8">PS</shortName>
        <ecNumber evidence="8">6.3.2.1</ecNumber>
    </recommendedName>
    <alternativeName>
        <fullName evidence="8">Pantoate--beta-alanine ligase</fullName>
    </alternativeName>
    <alternativeName>
        <fullName evidence="8">Pantoate-activating enzyme</fullName>
    </alternativeName>
</protein>
<keyword evidence="4 8" id="KW-0566">Pantothenate biosynthesis</keyword>
<dbReference type="Proteomes" id="UP000178797">
    <property type="component" value="Unassembled WGS sequence"/>
</dbReference>
<comment type="catalytic activity">
    <reaction evidence="7 8">
        <text>(R)-pantoate + beta-alanine + ATP = (R)-pantothenate + AMP + diphosphate + H(+)</text>
        <dbReference type="Rhea" id="RHEA:10912"/>
        <dbReference type="ChEBI" id="CHEBI:15378"/>
        <dbReference type="ChEBI" id="CHEBI:15980"/>
        <dbReference type="ChEBI" id="CHEBI:29032"/>
        <dbReference type="ChEBI" id="CHEBI:30616"/>
        <dbReference type="ChEBI" id="CHEBI:33019"/>
        <dbReference type="ChEBI" id="CHEBI:57966"/>
        <dbReference type="ChEBI" id="CHEBI:456215"/>
        <dbReference type="EC" id="6.3.2.1"/>
    </reaction>
</comment>
<dbReference type="PANTHER" id="PTHR21299">
    <property type="entry name" value="CYTIDYLATE KINASE/PANTOATE-BETA-ALANINE LIGASE"/>
    <property type="match status" value="1"/>
</dbReference>
<dbReference type="AlphaFoldDB" id="A0A1F7RPS8"/>
<evidence type="ECO:0000256" key="1">
    <source>
        <dbReference type="ARBA" id="ARBA00004990"/>
    </source>
</evidence>
<comment type="caution">
    <text evidence="9">The sequence shown here is derived from an EMBL/GenBank/DDBJ whole genome shotgun (WGS) entry which is preliminary data.</text>
</comment>
<dbReference type="InterPro" id="IPR004821">
    <property type="entry name" value="Cyt_trans-like"/>
</dbReference>
<evidence type="ECO:0000256" key="6">
    <source>
        <dbReference type="ARBA" id="ARBA00022840"/>
    </source>
</evidence>
<dbReference type="GO" id="GO:0015940">
    <property type="term" value="P:pantothenate biosynthetic process"/>
    <property type="evidence" value="ECO:0007669"/>
    <property type="project" value="UniProtKB-UniRule"/>
</dbReference>
<dbReference type="GO" id="GO:0005829">
    <property type="term" value="C:cytosol"/>
    <property type="evidence" value="ECO:0007669"/>
    <property type="project" value="TreeGrafter"/>
</dbReference>
<dbReference type="EC" id="6.3.2.1" evidence="8"/>
<dbReference type="SUPFAM" id="SSF52374">
    <property type="entry name" value="Nucleotidylyl transferase"/>
    <property type="match status" value="1"/>
</dbReference>
<comment type="function">
    <text evidence="8">Catalyzes the condensation of pantoate with beta-alanine in an ATP-dependent reaction via a pantoyl-adenylate intermediate.</text>
</comment>
<keyword evidence="5 8" id="KW-0547">Nucleotide-binding</keyword>
<dbReference type="FunFam" id="3.40.50.620:FF:000013">
    <property type="entry name" value="Pantothenate synthetase"/>
    <property type="match status" value="1"/>
</dbReference>
<feature type="binding site" evidence="8">
    <location>
        <begin position="31"/>
        <end position="38"/>
    </location>
    <ligand>
        <name>ATP</name>
        <dbReference type="ChEBI" id="CHEBI:30616"/>
    </ligand>
</feature>
<gene>
    <name evidence="8" type="primary">panC</name>
    <name evidence="9" type="ORF">A2W05_10865</name>
</gene>
<feature type="binding site" evidence="8">
    <location>
        <position position="62"/>
    </location>
    <ligand>
        <name>beta-alanine</name>
        <dbReference type="ChEBI" id="CHEBI:57966"/>
    </ligand>
</feature>
<comment type="similarity">
    <text evidence="2 8">Belongs to the pantothenate synthetase family.</text>
</comment>
<dbReference type="NCBIfam" id="TIGR00018">
    <property type="entry name" value="panC"/>
    <property type="match status" value="1"/>
</dbReference>
<dbReference type="GO" id="GO:0005524">
    <property type="term" value="F:ATP binding"/>
    <property type="evidence" value="ECO:0007669"/>
    <property type="project" value="UniProtKB-KW"/>
</dbReference>
<dbReference type="UniPathway" id="UPA00028">
    <property type="reaction ID" value="UER00005"/>
</dbReference>
<dbReference type="Pfam" id="PF02569">
    <property type="entry name" value="Pantoate_ligase"/>
    <property type="match status" value="1"/>
</dbReference>
<keyword evidence="3 8" id="KW-0436">Ligase</keyword>
<comment type="subcellular location">
    <subcellularLocation>
        <location evidence="8">Cytoplasm</location>
    </subcellularLocation>
</comment>
<evidence type="ECO:0000256" key="2">
    <source>
        <dbReference type="ARBA" id="ARBA00009256"/>
    </source>
</evidence>
<accession>A0A1F7RPS8</accession>
<dbReference type="NCBIfam" id="TIGR00125">
    <property type="entry name" value="cyt_tran_rel"/>
    <property type="match status" value="1"/>
</dbReference>
<evidence type="ECO:0000313" key="9">
    <source>
        <dbReference type="EMBL" id="OGL43559.1"/>
    </source>
</evidence>
<feature type="binding site" evidence="8">
    <location>
        <position position="62"/>
    </location>
    <ligand>
        <name>(R)-pantoate</name>
        <dbReference type="ChEBI" id="CHEBI:15980"/>
    </ligand>
</feature>
<dbReference type="InterPro" id="IPR003721">
    <property type="entry name" value="Pantoate_ligase"/>
</dbReference>
<comment type="miscellaneous">
    <text evidence="8">The reaction proceeds by a bi uni uni bi ping pong mechanism.</text>
</comment>
<dbReference type="HAMAP" id="MF_00158">
    <property type="entry name" value="PanC"/>
    <property type="match status" value="1"/>
</dbReference>
<reference evidence="9 10" key="1">
    <citation type="journal article" date="2016" name="Nat. Commun.">
        <title>Thousands of microbial genomes shed light on interconnected biogeochemical processes in an aquifer system.</title>
        <authorList>
            <person name="Anantharaman K."/>
            <person name="Brown C.T."/>
            <person name="Hug L.A."/>
            <person name="Sharon I."/>
            <person name="Castelle C.J."/>
            <person name="Probst A.J."/>
            <person name="Thomas B.C."/>
            <person name="Singh A."/>
            <person name="Wilkins M.J."/>
            <person name="Karaoz U."/>
            <person name="Brodie E.L."/>
            <person name="Williams K.H."/>
            <person name="Hubbard S.S."/>
            <person name="Banfield J.F."/>
        </authorList>
    </citation>
    <scope>NUCLEOTIDE SEQUENCE [LARGE SCALE GENOMIC DNA]</scope>
</reference>
<keyword evidence="6 8" id="KW-0067">ATP-binding</keyword>
<feature type="binding site" evidence="8">
    <location>
        <position position="154"/>
    </location>
    <ligand>
        <name>(R)-pantoate</name>
        <dbReference type="ChEBI" id="CHEBI:15980"/>
    </ligand>
</feature>
<dbReference type="GO" id="GO:0004592">
    <property type="term" value="F:pantoate-beta-alanine ligase activity"/>
    <property type="evidence" value="ECO:0007669"/>
    <property type="project" value="UniProtKB-UniRule"/>
</dbReference>
<evidence type="ECO:0000256" key="7">
    <source>
        <dbReference type="ARBA" id="ARBA00048258"/>
    </source>
</evidence>
<evidence type="ECO:0000256" key="5">
    <source>
        <dbReference type="ARBA" id="ARBA00022741"/>
    </source>
</evidence>
<feature type="active site" description="Proton donor" evidence="8">
    <location>
        <position position="38"/>
    </location>
</feature>
<evidence type="ECO:0000313" key="10">
    <source>
        <dbReference type="Proteomes" id="UP000178797"/>
    </source>
</evidence>
<keyword evidence="8" id="KW-0963">Cytoplasm</keyword>
<evidence type="ECO:0000256" key="8">
    <source>
        <dbReference type="HAMAP-Rule" id="MF_00158"/>
    </source>
</evidence>
<dbReference type="Gene3D" id="3.30.1300.10">
    <property type="entry name" value="Pantoate-beta-alanine ligase, C-terminal domain"/>
    <property type="match status" value="1"/>
</dbReference>
<evidence type="ECO:0000256" key="4">
    <source>
        <dbReference type="ARBA" id="ARBA00022655"/>
    </source>
</evidence>
<name>A0A1F7RPS8_9BACT</name>
<evidence type="ECO:0000256" key="3">
    <source>
        <dbReference type="ARBA" id="ARBA00022598"/>
    </source>
</evidence>
<dbReference type="InterPro" id="IPR014729">
    <property type="entry name" value="Rossmann-like_a/b/a_fold"/>
</dbReference>
<proteinExistence type="inferred from homology"/>
<dbReference type="Gene3D" id="3.40.50.620">
    <property type="entry name" value="HUPs"/>
    <property type="match status" value="1"/>
</dbReference>
<dbReference type="InterPro" id="IPR042176">
    <property type="entry name" value="Pantoate_ligase_C"/>
</dbReference>
<comment type="pathway">
    <text evidence="1 8">Cofactor biosynthesis; (R)-pantothenate biosynthesis; (R)-pantothenate from (R)-pantoate and beta-alanine: step 1/1.</text>
</comment>
<organism evidence="9 10">
    <name type="scientific">Candidatus Schekmanbacteria bacterium RBG_16_38_10</name>
    <dbReference type="NCBI Taxonomy" id="1817879"/>
    <lineage>
        <taxon>Bacteria</taxon>
        <taxon>Candidatus Schekmaniibacteriota</taxon>
    </lineage>
</organism>
<dbReference type="EMBL" id="MGDE01000220">
    <property type="protein sequence ID" value="OGL43559.1"/>
    <property type="molecule type" value="Genomic_DNA"/>
</dbReference>
<dbReference type="PANTHER" id="PTHR21299:SF1">
    <property type="entry name" value="PANTOATE--BETA-ALANINE LIGASE"/>
    <property type="match status" value="1"/>
</dbReference>
<sequence>MTKIIEKSSEIIKYVQDARRDGAIIAFVPTMGAFHEGHLSLMRRARKDADKVIISVFVNPLQFSAGEDFDRYPRQLDLDMKLAESEQADILFVPTVAEIYPKGFATYIDQQDLPEKLCGAFRPGHFRGVMTVVAKLFNVVRPDIAYFGQKDYQQALIIRRMVTDLNFNILIKILPTIREEDGLAMSSRNVYLGPKQRKDATLIYKALKKADELIANGENSAPKVIKEMAKMIKKIKGVKIDYVSIVNQDTLEAIREIKGKTLIAVAVRVGKARLIDNIFIN</sequence>
<feature type="binding site" evidence="8">
    <location>
        <position position="177"/>
    </location>
    <ligand>
        <name>ATP</name>
        <dbReference type="ChEBI" id="CHEBI:30616"/>
    </ligand>
</feature>
<comment type="subunit">
    <text evidence="8">Homodimer.</text>
</comment>